<proteinExistence type="predicted"/>
<evidence type="ECO:0000313" key="2">
    <source>
        <dbReference type="Proteomes" id="UP000693946"/>
    </source>
</evidence>
<reference evidence="1 2" key="1">
    <citation type="journal article" date="2021" name="Sci. Rep.">
        <title>Chromosome anchoring in Senegalese sole (Solea senegalensis) reveals sex-associated markers and genome rearrangements in flatfish.</title>
        <authorList>
            <person name="Guerrero-Cozar I."/>
            <person name="Gomez-Garrido J."/>
            <person name="Berbel C."/>
            <person name="Martinez-Blanch J.F."/>
            <person name="Alioto T."/>
            <person name="Claros M.G."/>
            <person name="Gagnaire P.A."/>
            <person name="Manchado M."/>
        </authorList>
    </citation>
    <scope>NUCLEOTIDE SEQUENCE [LARGE SCALE GENOMIC DNA]</scope>
    <source>
        <strain evidence="1">Sse05_10M</strain>
    </source>
</reference>
<dbReference type="Proteomes" id="UP000693946">
    <property type="component" value="Linkage Group LG10"/>
</dbReference>
<evidence type="ECO:0000313" key="1">
    <source>
        <dbReference type="EMBL" id="KAG7523506.1"/>
    </source>
</evidence>
<organism evidence="1 2">
    <name type="scientific">Solea senegalensis</name>
    <name type="common">Senegalese sole</name>
    <dbReference type="NCBI Taxonomy" id="28829"/>
    <lineage>
        <taxon>Eukaryota</taxon>
        <taxon>Metazoa</taxon>
        <taxon>Chordata</taxon>
        <taxon>Craniata</taxon>
        <taxon>Vertebrata</taxon>
        <taxon>Euteleostomi</taxon>
        <taxon>Actinopterygii</taxon>
        <taxon>Neopterygii</taxon>
        <taxon>Teleostei</taxon>
        <taxon>Neoteleostei</taxon>
        <taxon>Acanthomorphata</taxon>
        <taxon>Carangaria</taxon>
        <taxon>Pleuronectiformes</taxon>
        <taxon>Pleuronectoidei</taxon>
        <taxon>Soleidae</taxon>
        <taxon>Solea</taxon>
    </lineage>
</organism>
<protein>
    <submittedName>
        <fullName evidence="1">Uncharacterized protein</fullName>
    </submittedName>
</protein>
<gene>
    <name evidence="1" type="ORF">JOB18_048854</name>
</gene>
<name>A0AAV6T2E4_SOLSE</name>
<dbReference type="EMBL" id="JAGKHQ010000002">
    <property type="protein sequence ID" value="KAG7523506.1"/>
    <property type="molecule type" value="Genomic_DNA"/>
</dbReference>
<comment type="caution">
    <text evidence="1">The sequence shown here is derived from an EMBL/GenBank/DDBJ whole genome shotgun (WGS) entry which is preliminary data.</text>
</comment>
<sequence>MTETKANELICKLQTQIQDLNQPPQVEGGACECCQSELEQEKWQRKKDNLICELQQQVQLLKEETDRGTVRCRRRSRQTEGQ</sequence>
<accession>A0AAV6T2E4</accession>
<keyword evidence="2" id="KW-1185">Reference proteome</keyword>
<dbReference type="AlphaFoldDB" id="A0AAV6T2E4"/>